<evidence type="ECO:0000256" key="4">
    <source>
        <dbReference type="ARBA" id="ARBA00022448"/>
    </source>
</evidence>
<evidence type="ECO:0000256" key="10">
    <source>
        <dbReference type="ARBA" id="ARBA00022914"/>
    </source>
</evidence>
<protein>
    <recommendedName>
        <fullName evidence="3">Mercuric transport protein MerT</fullName>
    </recommendedName>
    <alternativeName>
        <fullName evidence="13">Mercury ion transport protein</fullName>
    </alternativeName>
</protein>
<evidence type="ECO:0000256" key="6">
    <source>
        <dbReference type="ARBA" id="ARBA00022475"/>
    </source>
</evidence>
<comment type="caution">
    <text evidence="16">The sequence shown here is derived from an EMBL/GenBank/DDBJ whole genome shotgun (WGS) entry which is preliminary data.</text>
</comment>
<evidence type="ECO:0000256" key="3">
    <source>
        <dbReference type="ARBA" id="ARBA00017053"/>
    </source>
</evidence>
<dbReference type="RefSeq" id="WP_183948049.1">
    <property type="nucleotide sequence ID" value="NZ_JACHHX010000007.1"/>
</dbReference>
<keyword evidence="8 15" id="KW-0812">Transmembrane</keyword>
<reference evidence="16 17" key="1">
    <citation type="submission" date="2020-08" db="EMBL/GenBank/DDBJ databases">
        <title>Genomic Encyclopedia of Type Strains, Phase IV (KMG-IV): sequencing the most valuable type-strain genomes for metagenomic binning, comparative biology and taxonomic classification.</title>
        <authorList>
            <person name="Goeker M."/>
        </authorList>
    </citation>
    <scope>NUCLEOTIDE SEQUENCE [LARGE SCALE GENOMIC DNA]</scope>
    <source>
        <strain evidence="16 17">DSM 25897</strain>
    </source>
</reference>
<gene>
    <name evidence="16" type="ORF">HNQ58_001253</name>
</gene>
<name>A0A7W7XZN0_9GAMM</name>
<dbReference type="GO" id="GO:0005886">
    <property type="term" value="C:plasma membrane"/>
    <property type="evidence" value="ECO:0007669"/>
    <property type="project" value="UniProtKB-SubCell"/>
</dbReference>
<comment type="function">
    <text evidence="14">Involved in mercury resistance. Probably transfers a mercuric ion from the periplasmic Hg(2+)-binding protein MerP to the cytoplasmic mercuric reductase MerA.</text>
</comment>
<keyword evidence="11 15" id="KW-1133">Transmembrane helix</keyword>
<keyword evidence="6" id="KW-1003">Cell membrane</keyword>
<keyword evidence="7" id="KW-0997">Cell inner membrane</keyword>
<evidence type="ECO:0000256" key="5">
    <source>
        <dbReference type="ARBA" id="ARBA00022466"/>
    </source>
</evidence>
<keyword evidence="12 15" id="KW-0472">Membrane</keyword>
<comment type="similarity">
    <text evidence="2">Belongs to the MerT family.</text>
</comment>
<evidence type="ECO:0000256" key="11">
    <source>
        <dbReference type="ARBA" id="ARBA00022989"/>
    </source>
</evidence>
<evidence type="ECO:0000256" key="8">
    <source>
        <dbReference type="ARBA" id="ARBA00022692"/>
    </source>
</evidence>
<evidence type="ECO:0000256" key="9">
    <source>
        <dbReference type="ARBA" id="ARBA00022723"/>
    </source>
</evidence>
<keyword evidence="9" id="KW-0479">Metal-binding</keyword>
<comment type="subcellular location">
    <subcellularLocation>
        <location evidence="1">Cell inner membrane</location>
        <topology evidence="1">Multi-pass membrane protein</topology>
    </subcellularLocation>
</comment>
<evidence type="ECO:0000256" key="7">
    <source>
        <dbReference type="ARBA" id="ARBA00022519"/>
    </source>
</evidence>
<sequence>MKPTSSRSQWPALGAALLAAAAASVCCVVPLVLVLLGIGGAWVASLTAFETFRPGLSVVALLCLGWAFRVAYARAPRCSADVDCVDPRRLRRRRRWLWVAAALVALLLLFPYYVGWLL</sequence>
<feature type="transmembrane region" description="Helical" evidence="15">
    <location>
        <begin position="55"/>
        <end position="75"/>
    </location>
</feature>
<keyword evidence="4" id="KW-0813">Transport</keyword>
<dbReference type="InterPro" id="IPR003457">
    <property type="entry name" value="Transprt_MerT"/>
</dbReference>
<evidence type="ECO:0000256" key="14">
    <source>
        <dbReference type="ARBA" id="ARBA00045720"/>
    </source>
</evidence>
<evidence type="ECO:0000313" key="16">
    <source>
        <dbReference type="EMBL" id="MBB5015355.1"/>
    </source>
</evidence>
<evidence type="ECO:0000256" key="15">
    <source>
        <dbReference type="SAM" id="Phobius"/>
    </source>
</evidence>
<evidence type="ECO:0000313" key="17">
    <source>
        <dbReference type="Proteomes" id="UP000519004"/>
    </source>
</evidence>
<evidence type="ECO:0000256" key="13">
    <source>
        <dbReference type="ARBA" id="ARBA00030934"/>
    </source>
</evidence>
<dbReference type="Pfam" id="PF02411">
    <property type="entry name" value="MerT"/>
    <property type="match status" value="1"/>
</dbReference>
<feature type="transmembrane region" description="Helical" evidence="15">
    <location>
        <begin position="96"/>
        <end position="114"/>
    </location>
</feature>
<dbReference type="GO" id="GO:0015097">
    <property type="term" value="F:mercury ion transmembrane transporter activity"/>
    <property type="evidence" value="ECO:0007669"/>
    <property type="project" value="InterPro"/>
</dbReference>
<evidence type="ECO:0000256" key="2">
    <source>
        <dbReference type="ARBA" id="ARBA00008224"/>
    </source>
</evidence>
<evidence type="ECO:0000256" key="1">
    <source>
        <dbReference type="ARBA" id="ARBA00004429"/>
    </source>
</evidence>
<accession>A0A7W7XZN0</accession>
<keyword evidence="5" id="KW-0475">Mercuric resistance</keyword>
<dbReference type="Proteomes" id="UP000519004">
    <property type="component" value="Unassembled WGS sequence"/>
</dbReference>
<dbReference type="GO" id="GO:0046872">
    <property type="term" value="F:metal ion binding"/>
    <property type="evidence" value="ECO:0007669"/>
    <property type="project" value="UniProtKB-KW"/>
</dbReference>
<dbReference type="EMBL" id="JACHHX010000007">
    <property type="protein sequence ID" value="MBB5015355.1"/>
    <property type="molecule type" value="Genomic_DNA"/>
</dbReference>
<keyword evidence="17" id="KW-1185">Reference proteome</keyword>
<dbReference type="AlphaFoldDB" id="A0A7W7XZN0"/>
<keyword evidence="10" id="KW-0476">Mercury</keyword>
<feature type="transmembrane region" description="Helical" evidence="15">
    <location>
        <begin position="12"/>
        <end position="43"/>
    </location>
</feature>
<evidence type="ECO:0000256" key="12">
    <source>
        <dbReference type="ARBA" id="ARBA00023136"/>
    </source>
</evidence>
<organism evidence="16 17">
    <name type="scientific">Rehaibacterium terrae</name>
    <dbReference type="NCBI Taxonomy" id="1341696"/>
    <lineage>
        <taxon>Bacteria</taxon>
        <taxon>Pseudomonadati</taxon>
        <taxon>Pseudomonadota</taxon>
        <taxon>Gammaproteobacteria</taxon>
        <taxon>Lysobacterales</taxon>
        <taxon>Lysobacteraceae</taxon>
        <taxon>Rehaibacterium</taxon>
    </lineage>
</organism>
<proteinExistence type="inferred from homology"/>